<evidence type="ECO:0000313" key="3">
    <source>
        <dbReference type="Proteomes" id="UP001390669"/>
    </source>
</evidence>
<sequence length="160" mass="17125">MIPNDDVNGEIAQQEGTQPSVLEVVDECAAVARMIEATEMQRDEAQVLFMESRAKAFLLLGIACVFWLLAAVAIALTLFSLGIDEALVSEVGARVPFDTSGSLSLFAPGVALVLIYIAYQLTSASLTLYVAGKQLGKALNNELEQIKARFDADYGKAHAS</sequence>
<name>A0ABU9SNZ3_9BURK</name>
<dbReference type="EMBL" id="JAYMRW010000031">
    <property type="protein sequence ID" value="MEM5453062.1"/>
    <property type="molecule type" value="Genomic_DNA"/>
</dbReference>
<keyword evidence="3" id="KW-1185">Reference proteome</keyword>
<reference evidence="2 3" key="1">
    <citation type="submission" date="2024-01" db="EMBL/GenBank/DDBJ databases">
        <title>The diversity of rhizobia nodulating Mimosa spp. in eleven states of Brazil covering several biomes is determined by host plant, location, and edaphic factors.</title>
        <authorList>
            <person name="Rouws L."/>
            <person name="Barauna A."/>
            <person name="Beukes C."/>
            <person name="De Faria S.M."/>
            <person name="Gross E."/>
            <person name="Dos Reis Junior F.B."/>
            <person name="Simon M."/>
            <person name="Maluk M."/>
            <person name="Odee D.W."/>
            <person name="Kenicer G."/>
            <person name="Young J.P.W."/>
            <person name="Reis V.M."/>
            <person name="Zilli J."/>
            <person name="James E.K."/>
        </authorList>
    </citation>
    <scope>NUCLEOTIDE SEQUENCE [LARGE SCALE GENOMIC DNA]</scope>
    <source>
        <strain evidence="2 3">JPY164</strain>
    </source>
</reference>
<protein>
    <recommendedName>
        <fullName evidence="4">DUF3566 domain-containing protein</fullName>
    </recommendedName>
</protein>
<keyword evidence="1" id="KW-0472">Membrane</keyword>
<gene>
    <name evidence="2" type="ORF">VSR33_37385</name>
</gene>
<accession>A0ABU9SNZ3</accession>
<organism evidence="2 3">
    <name type="scientific">Paraburkholderia guartelaensis</name>
    <dbReference type="NCBI Taxonomy" id="2546446"/>
    <lineage>
        <taxon>Bacteria</taxon>
        <taxon>Pseudomonadati</taxon>
        <taxon>Pseudomonadota</taxon>
        <taxon>Betaproteobacteria</taxon>
        <taxon>Burkholderiales</taxon>
        <taxon>Burkholderiaceae</taxon>
        <taxon>Paraburkholderia</taxon>
    </lineage>
</organism>
<keyword evidence="1" id="KW-0812">Transmembrane</keyword>
<feature type="transmembrane region" description="Helical" evidence="1">
    <location>
        <begin position="56"/>
        <end position="83"/>
    </location>
</feature>
<evidence type="ECO:0000256" key="1">
    <source>
        <dbReference type="SAM" id="Phobius"/>
    </source>
</evidence>
<dbReference type="Proteomes" id="UP001390669">
    <property type="component" value="Unassembled WGS sequence"/>
</dbReference>
<dbReference type="RefSeq" id="WP_406954368.1">
    <property type="nucleotide sequence ID" value="NZ_JAYMRW010000031.1"/>
</dbReference>
<keyword evidence="1" id="KW-1133">Transmembrane helix</keyword>
<proteinExistence type="predicted"/>
<feature type="transmembrane region" description="Helical" evidence="1">
    <location>
        <begin position="103"/>
        <end position="131"/>
    </location>
</feature>
<comment type="caution">
    <text evidence="2">The sequence shown here is derived from an EMBL/GenBank/DDBJ whole genome shotgun (WGS) entry which is preliminary data.</text>
</comment>
<evidence type="ECO:0000313" key="2">
    <source>
        <dbReference type="EMBL" id="MEM5453062.1"/>
    </source>
</evidence>
<evidence type="ECO:0008006" key="4">
    <source>
        <dbReference type="Google" id="ProtNLM"/>
    </source>
</evidence>